<dbReference type="EMBL" id="LR999453">
    <property type="protein sequence ID" value="CAE5975413.1"/>
    <property type="molecule type" value="Genomic_DNA"/>
</dbReference>
<evidence type="ECO:0000313" key="2">
    <source>
        <dbReference type="EMBL" id="CAE5975413.1"/>
    </source>
</evidence>
<gene>
    <name evidence="2" type="ORF">AARE701A_LOCUS8286</name>
</gene>
<evidence type="ECO:0000313" key="3">
    <source>
        <dbReference type="Proteomes" id="UP000682877"/>
    </source>
</evidence>
<accession>A0A8S1ZYK2</accession>
<sequence>MTAKKMKLLKKKSRRRSNVVKSSEKRQVNSSPEKVIEIPSNPPEPESTSMGIWFSMLQEEEKDGPQTSTKEADMSDSKIDGLDYGVPSDQEEPKKDAAVEGSDAQIHDRVHIAVKYL</sequence>
<dbReference type="AlphaFoldDB" id="A0A8S1ZYK2"/>
<evidence type="ECO:0000256" key="1">
    <source>
        <dbReference type="SAM" id="MobiDB-lite"/>
    </source>
</evidence>
<keyword evidence="3" id="KW-1185">Reference proteome</keyword>
<dbReference type="Proteomes" id="UP000682877">
    <property type="component" value="Chromosome 3"/>
</dbReference>
<reference evidence="2" key="1">
    <citation type="submission" date="2021-01" db="EMBL/GenBank/DDBJ databases">
        <authorList>
            <person name="Bezrukov I."/>
        </authorList>
    </citation>
    <scope>NUCLEOTIDE SEQUENCE</scope>
</reference>
<feature type="compositionally biased region" description="Basic residues" evidence="1">
    <location>
        <begin position="1"/>
        <end position="18"/>
    </location>
</feature>
<feature type="compositionally biased region" description="Basic and acidic residues" evidence="1">
    <location>
        <begin position="70"/>
        <end position="81"/>
    </location>
</feature>
<name>A0A8S1ZYK2_ARAAE</name>
<feature type="region of interest" description="Disordered" evidence="1">
    <location>
        <begin position="1"/>
        <end position="103"/>
    </location>
</feature>
<protein>
    <submittedName>
        <fullName evidence="2">Uncharacterized protein</fullName>
    </submittedName>
</protein>
<organism evidence="2 3">
    <name type="scientific">Arabidopsis arenosa</name>
    <name type="common">Sand rock-cress</name>
    <name type="synonym">Cardaminopsis arenosa</name>
    <dbReference type="NCBI Taxonomy" id="38785"/>
    <lineage>
        <taxon>Eukaryota</taxon>
        <taxon>Viridiplantae</taxon>
        <taxon>Streptophyta</taxon>
        <taxon>Embryophyta</taxon>
        <taxon>Tracheophyta</taxon>
        <taxon>Spermatophyta</taxon>
        <taxon>Magnoliopsida</taxon>
        <taxon>eudicotyledons</taxon>
        <taxon>Gunneridae</taxon>
        <taxon>Pentapetalae</taxon>
        <taxon>rosids</taxon>
        <taxon>malvids</taxon>
        <taxon>Brassicales</taxon>
        <taxon>Brassicaceae</taxon>
        <taxon>Camelineae</taxon>
        <taxon>Arabidopsis</taxon>
    </lineage>
</organism>
<proteinExistence type="predicted"/>